<organism evidence="9 10">
    <name type="scientific">Ectothiorhodospira mobilis</name>
    <dbReference type="NCBI Taxonomy" id="195064"/>
    <lineage>
        <taxon>Bacteria</taxon>
        <taxon>Pseudomonadati</taxon>
        <taxon>Pseudomonadota</taxon>
        <taxon>Gammaproteobacteria</taxon>
        <taxon>Chromatiales</taxon>
        <taxon>Ectothiorhodospiraceae</taxon>
        <taxon>Ectothiorhodospira</taxon>
    </lineage>
</organism>
<dbReference type="RefSeq" id="WP_090487150.1">
    <property type="nucleotide sequence ID" value="NZ_FOUO01000019.1"/>
</dbReference>
<dbReference type="InterPro" id="IPR002109">
    <property type="entry name" value="Glutaredoxin"/>
</dbReference>
<dbReference type="Pfam" id="PF00462">
    <property type="entry name" value="Glutaredoxin"/>
    <property type="match status" value="1"/>
</dbReference>
<evidence type="ECO:0000256" key="4">
    <source>
        <dbReference type="ARBA" id="ARBA00023157"/>
    </source>
</evidence>
<dbReference type="InterPro" id="IPR011900">
    <property type="entry name" value="GRX_bact"/>
</dbReference>
<dbReference type="STRING" id="195064.SAMN05421721_11911"/>
<keyword evidence="7" id="KW-0812">Transmembrane</keyword>
<keyword evidence="10" id="KW-1185">Reference proteome</keyword>
<keyword evidence="7" id="KW-0472">Membrane</keyword>
<dbReference type="PANTHER" id="PTHR45694">
    <property type="entry name" value="GLUTAREDOXIN 2"/>
    <property type="match status" value="1"/>
</dbReference>
<evidence type="ECO:0000256" key="1">
    <source>
        <dbReference type="ARBA" id="ARBA00007787"/>
    </source>
</evidence>
<sequence>MDDAPGDAVPVVMYATGGCVFCLLARRLLKKKGVAFQEIRVDRDPEQWDVMEARSGRHTVPQVFAGERHLGGYSDLAALDRAGELDAALGLSRPGG</sequence>
<keyword evidence="3 6" id="KW-0249">Electron transport</keyword>
<evidence type="ECO:0000256" key="7">
    <source>
        <dbReference type="SAM" id="Phobius"/>
    </source>
</evidence>
<keyword evidence="2 6" id="KW-0813">Transport</keyword>
<dbReference type="Gene3D" id="3.40.30.10">
    <property type="entry name" value="Glutaredoxin"/>
    <property type="match status" value="1"/>
</dbReference>
<dbReference type="PROSITE" id="PS00195">
    <property type="entry name" value="GLUTAREDOXIN_1"/>
    <property type="match status" value="1"/>
</dbReference>
<evidence type="ECO:0000256" key="2">
    <source>
        <dbReference type="ARBA" id="ARBA00022448"/>
    </source>
</evidence>
<evidence type="ECO:0000256" key="3">
    <source>
        <dbReference type="ARBA" id="ARBA00022982"/>
    </source>
</evidence>
<evidence type="ECO:0000256" key="5">
    <source>
        <dbReference type="ARBA" id="ARBA00023284"/>
    </source>
</evidence>
<protein>
    <recommendedName>
        <fullName evidence="6">Glutaredoxin</fullName>
    </recommendedName>
</protein>
<dbReference type="AlphaFoldDB" id="A0A1I4SN51"/>
<dbReference type="GO" id="GO:0005737">
    <property type="term" value="C:cytoplasm"/>
    <property type="evidence" value="ECO:0007669"/>
    <property type="project" value="TreeGrafter"/>
</dbReference>
<dbReference type="InterPro" id="IPR036249">
    <property type="entry name" value="Thioredoxin-like_sf"/>
</dbReference>
<dbReference type="PROSITE" id="PS51354">
    <property type="entry name" value="GLUTAREDOXIN_2"/>
    <property type="match status" value="1"/>
</dbReference>
<feature type="domain" description="Glutaredoxin" evidence="8">
    <location>
        <begin position="11"/>
        <end position="69"/>
    </location>
</feature>
<proteinExistence type="inferred from homology"/>
<reference evidence="9 10" key="1">
    <citation type="submission" date="2016-10" db="EMBL/GenBank/DDBJ databases">
        <authorList>
            <person name="de Groot N.N."/>
        </authorList>
    </citation>
    <scope>NUCLEOTIDE SEQUENCE [LARGE SCALE GENOMIC DNA]</scope>
    <source>
        <strain evidence="9 10">DSM 4180</strain>
    </source>
</reference>
<dbReference type="OrthoDB" id="9814618at2"/>
<evidence type="ECO:0000259" key="8">
    <source>
        <dbReference type="Pfam" id="PF00462"/>
    </source>
</evidence>
<dbReference type="PANTHER" id="PTHR45694:SF18">
    <property type="entry name" value="GLUTAREDOXIN-1-RELATED"/>
    <property type="match status" value="1"/>
</dbReference>
<gene>
    <name evidence="9" type="ORF">SAMN05421721_11911</name>
</gene>
<dbReference type="PRINTS" id="PR00160">
    <property type="entry name" value="GLUTAREDOXIN"/>
</dbReference>
<dbReference type="CDD" id="cd03418">
    <property type="entry name" value="GRX_GRXb_1_3_like"/>
    <property type="match status" value="1"/>
</dbReference>
<dbReference type="NCBIfam" id="TIGR02181">
    <property type="entry name" value="GRX_bact"/>
    <property type="match status" value="1"/>
</dbReference>
<evidence type="ECO:0000313" key="9">
    <source>
        <dbReference type="EMBL" id="SFM65790.1"/>
    </source>
</evidence>
<keyword evidence="6" id="KW-0963">Cytoplasm</keyword>
<dbReference type="GO" id="GO:0034599">
    <property type="term" value="P:cellular response to oxidative stress"/>
    <property type="evidence" value="ECO:0007669"/>
    <property type="project" value="TreeGrafter"/>
</dbReference>
<dbReference type="InterPro" id="IPR014025">
    <property type="entry name" value="Glutaredoxin_subgr"/>
</dbReference>
<feature type="transmembrane region" description="Helical" evidence="7">
    <location>
        <begin position="12"/>
        <end position="29"/>
    </location>
</feature>
<dbReference type="SUPFAM" id="SSF52833">
    <property type="entry name" value="Thioredoxin-like"/>
    <property type="match status" value="1"/>
</dbReference>
<keyword evidence="4" id="KW-1015">Disulfide bond</keyword>
<name>A0A1I4SN51_ECTMO</name>
<dbReference type="GO" id="GO:0015038">
    <property type="term" value="F:glutathione disulfide oxidoreductase activity"/>
    <property type="evidence" value="ECO:0007669"/>
    <property type="project" value="UniProtKB-UniRule"/>
</dbReference>
<dbReference type="InterPro" id="IPR011767">
    <property type="entry name" value="GLR_AS"/>
</dbReference>
<keyword evidence="7" id="KW-1133">Transmembrane helix</keyword>
<keyword evidence="5 6" id="KW-0676">Redox-active center</keyword>
<dbReference type="Proteomes" id="UP000199556">
    <property type="component" value="Unassembled WGS sequence"/>
</dbReference>
<comment type="similarity">
    <text evidence="1 6">Belongs to the glutaredoxin family.</text>
</comment>
<evidence type="ECO:0000256" key="6">
    <source>
        <dbReference type="RuleBase" id="RU364065"/>
    </source>
</evidence>
<comment type="function">
    <text evidence="6">Has a glutathione-disulfide oxidoreductase activity in the presence of NADPH and glutathione reductase. Reduces low molecular weight disulfides and proteins.</text>
</comment>
<evidence type="ECO:0000313" key="10">
    <source>
        <dbReference type="Proteomes" id="UP000199556"/>
    </source>
</evidence>
<dbReference type="GO" id="GO:0045454">
    <property type="term" value="P:cell redox homeostasis"/>
    <property type="evidence" value="ECO:0007669"/>
    <property type="project" value="InterPro"/>
</dbReference>
<accession>A0A1I4SN51</accession>
<dbReference type="EMBL" id="FOUO01000019">
    <property type="protein sequence ID" value="SFM65790.1"/>
    <property type="molecule type" value="Genomic_DNA"/>
</dbReference>